<keyword evidence="2 4" id="KW-0866">Nonsense-mediated mRNA decay</keyword>
<dbReference type="PANTHER" id="PTHR13091">
    <property type="entry name" value="AMPLIFIED IN BREAST CANCER 2-RELATED"/>
    <property type="match status" value="1"/>
</dbReference>
<dbReference type="EMBL" id="CALNXJ010000003">
    <property type="protein sequence ID" value="CAH3035555.1"/>
    <property type="molecule type" value="Genomic_DNA"/>
</dbReference>
<feature type="compositionally biased region" description="Polar residues" evidence="5">
    <location>
        <begin position="634"/>
        <end position="651"/>
    </location>
</feature>
<feature type="region of interest" description="Disordered" evidence="5">
    <location>
        <begin position="615"/>
        <end position="672"/>
    </location>
</feature>
<evidence type="ECO:0000313" key="7">
    <source>
        <dbReference type="EMBL" id="CAH3035555.1"/>
    </source>
</evidence>
<feature type="compositionally biased region" description="Polar residues" evidence="5">
    <location>
        <begin position="663"/>
        <end position="672"/>
    </location>
</feature>
<comment type="similarity">
    <text evidence="1 4">Belongs to the SMG8 family.</text>
</comment>
<evidence type="ECO:0000256" key="6">
    <source>
        <dbReference type="SAM" id="Phobius"/>
    </source>
</evidence>
<evidence type="ECO:0000256" key="5">
    <source>
        <dbReference type="SAM" id="MobiDB-lite"/>
    </source>
</evidence>
<dbReference type="AlphaFoldDB" id="A0AAU9VTA1"/>
<feature type="transmembrane region" description="Helical" evidence="6">
    <location>
        <begin position="128"/>
        <end position="147"/>
    </location>
</feature>
<keyword evidence="8" id="KW-1185">Reference proteome</keyword>
<evidence type="ECO:0000256" key="3">
    <source>
        <dbReference type="ARBA" id="ARBA00029509"/>
    </source>
</evidence>
<name>A0AAU9VTA1_9CNID</name>
<evidence type="ECO:0000313" key="8">
    <source>
        <dbReference type="Proteomes" id="UP001159428"/>
    </source>
</evidence>
<dbReference type="Proteomes" id="UP001159428">
    <property type="component" value="Unassembled WGS sequence"/>
</dbReference>
<gene>
    <name evidence="7" type="ORF">PMEA_00016313</name>
</gene>
<comment type="caution">
    <text evidence="7">The sequence shown here is derived from an EMBL/GenBank/DDBJ whole genome shotgun (WGS) entry which is preliminary data.</text>
</comment>
<dbReference type="Pfam" id="PF10220">
    <property type="entry name" value="Smg8_Smg9"/>
    <property type="match status" value="1"/>
</dbReference>
<protein>
    <recommendedName>
        <fullName evidence="3 4">Nonsense-mediated mRNA decay factor SMG8</fullName>
    </recommendedName>
</protein>
<comment type="function">
    <text evidence="4">Involved in nonsense-mediated decay (NMD) of mRNAs containing premature stop codons.</text>
</comment>
<dbReference type="GO" id="GO:0000184">
    <property type="term" value="P:nuclear-transcribed mRNA catabolic process, nonsense-mediated decay"/>
    <property type="evidence" value="ECO:0007669"/>
    <property type="project" value="UniProtKB-UniRule"/>
</dbReference>
<proteinExistence type="inferred from homology"/>
<organism evidence="7 8">
    <name type="scientific">Pocillopora meandrina</name>
    <dbReference type="NCBI Taxonomy" id="46732"/>
    <lineage>
        <taxon>Eukaryota</taxon>
        <taxon>Metazoa</taxon>
        <taxon>Cnidaria</taxon>
        <taxon>Anthozoa</taxon>
        <taxon>Hexacorallia</taxon>
        <taxon>Scleractinia</taxon>
        <taxon>Astrocoeniina</taxon>
        <taxon>Pocilloporidae</taxon>
        <taxon>Pocillopora</taxon>
    </lineage>
</organism>
<sequence>MADSGAKKASKEFFQHLISSSESCVDDKVCVVGIFGKDNIGYKSKAVHLNGTIGKEVFKIDFLDGTFKKKDTDEFSCDIYVYHDVEQRIIYLHLVSVYDVSRLLQLCKQAPQDAQNAASHQYWMSHEFYYACALLFLFSVSHIVVLLHPSQTFDLNYIRLFRTLASTRHQLLPQISQLLSGVDGIPDIWRQTGRPCIPRLVCSMKQVSLSFISFLICMSDLSGKSQDTYASKTKGKQQSITPQKKLQHAVEDQLYSIMRKARLLGSLSSSSLFTVNSSHAFVHMQPCSTNFDPVAVLLNTLAKPAINTKWVEKSPLLKNSKFLKREFSESGGNSEAHSTDDVLFRDYLKQQIDLLMTGDGGRDGVAEGRRGTHVEVPSCRLWARVSLTLYEFFLTPKNDLIAPLTAMASNLDLDMKFSEARCRKAIPVATSAYLENLPSHYTQNVHLNQLSQALRVFSLHARGPAFEHYAAQFQDECNKVWMNGRQLCEERSLTGRHCVYPYHRVPAEGEMPSDPVSEESKELGVNPCKPHSSRITSVSACNCGRIQDHREDPFDLKTANMDFFKILESKCCFSLVHLFFPFHPIALSSKNSHKTSTEISDEAPLLEMPSEIVSSKGEEVKSGEVGGEGHVGDETSNSETPAVQVAPTTGSIPIPNSGVAARTDNSGSLGHSVSSTYGASGYQSTLEMMSHEGSEFRSMPSEFKSVVSVGIPGEISMGDSQDVLSAVGEHVPGVHSFERFSSRDEMEQIYLETMLNSDSPPGILPRFPSWSLCRLGSASAYNPAKGLDQPGFFPNSNYLLAWDIPLLNESQSDLTSQFDGKGKHLGSKQMTEEAWPTLNELPSAGSNVSSLPLHQALTYARRQCSDYKANTLPLISSAVTGKGASGASRQRGRAAREGALPTVRAYIGQEYECPRGHRFICSGPDKMVKATSSGHVKETAQKLVTSDMPLYFPCPCRSSKPLMAQMMRIFIVTPDSPILVTLNPRVQPSLPPCPVFYPGVNAGVTIPPGSFCVLRLPYVYVSDVGPILPPGDSQPLLSCRVLKGLFSVMGLV</sequence>
<evidence type="ECO:0000256" key="1">
    <source>
        <dbReference type="ARBA" id="ARBA00006443"/>
    </source>
</evidence>
<keyword evidence="6" id="KW-0812">Transmembrane</keyword>
<accession>A0AAU9VTA1</accession>
<dbReference type="PANTHER" id="PTHR13091:SF0">
    <property type="entry name" value="NONSENSE-MEDIATED MRNA DECAY FACTOR SMG8"/>
    <property type="match status" value="1"/>
</dbReference>
<reference evidence="7 8" key="1">
    <citation type="submission" date="2022-05" db="EMBL/GenBank/DDBJ databases">
        <authorList>
            <consortium name="Genoscope - CEA"/>
            <person name="William W."/>
        </authorList>
    </citation>
    <scope>NUCLEOTIDE SEQUENCE [LARGE SCALE GENOMIC DNA]</scope>
</reference>
<dbReference type="InterPro" id="IPR019354">
    <property type="entry name" value="SMG8-like"/>
</dbReference>
<evidence type="ECO:0000256" key="2">
    <source>
        <dbReference type="ARBA" id="ARBA00023161"/>
    </source>
</evidence>
<evidence type="ECO:0000256" key="4">
    <source>
        <dbReference type="RuleBase" id="RU367133"/>
    </source>
</evidence>
<keyword evidence="6" id="KW-1133">Transmembrane helix</keyword>
<keyword evidence="6" id="KW-0472">Membrane</keyword>